<evidence type="ECO:0000256" key="2">
    <source>
        <dbReference type="ARBA" id="ARBA00001937"/>
    </source>
</evidence>
<comment type="catalytic activity">
    <reaction evidence="1">
        <text>GDP-alpha-D-mannose = GDP-4-dehydro-alpha-D-rhamnose + H2O</text>
        <dbReference type="Rhea" id="RHEA:23820"/>
        <dbReference type="ChEBI" id="CHEBI:15377"/>
        <dbReference type="ChEBI" id="CHEBI:57527"/>
        <dbReference type="ChEBI" id="CHEBI:57964"/>
        <dbReference type="EC" id="4.2.1.47"/>
    </reaction>
</comment>
<comment type="cofactor">
    <cofactor evidence="2">
        <name>NADP(+)</name>
        <dbReference type="ChEBI" id="CHEBI:58349"/>
    </cofactor>
</comment>
<protein>
    <recommendedName>
        <fullName evidence="4">GDP-mannose 4,6-dehydratase</fullName>
        <ecNumber evidence="4">4.2.1.47</ecNumber>
    </recommendedName>
</protein>
<accession>H1FV93</accession>
<dbReference type="SUPFAM" id="SSF51735">
    <property type="entry name" value="NAD(P)-binding Rossmann-fold domains"/>
    <property type="match status" value="1"/>
</dbReference>
<dbReference type="InterPro" id="IPR036291">
    <property type="entry name" value="NAD(P)-bd_dom_sf"/>
</dbReference>
<dbReference type="CDD" id="cd05260">
    <property type="entry name" value="GDP_MD_SDR_e"/>
    <property type="match status" value="1"/>
</dbReference>
<dbReference type="Gene3D" id="3.40.50.720">
    <property type="entry name" value="NAD(P)-binding Rossmann-like Domain"/>
    <property type="match status" value="1"/>
</dbReference>
<comment type="similarity">
    <text evidence="3">Belongs to the NAD(P)-dependent epimerase/dehydratase family. GDP-mannose 4,6-dehydratase subfamily.</text>
</comment>
<dbReference type="Gene3D" id="3.90.25.10">
    <property type="entry name" value="UDP-galactose 4-epimerase, domain 1"/>
    <property type="match status" value="1"/>
</dbReference>
<dbReference type="PANTHER" id="PTHR43715">
    <property type="entry name" value="GDP-MANNOSE 4,6-DEHYDRATASE"/>
    <property type="match status" value="1"/>
</dbReference>
<dbReference type="OrthoDB" id="9779041at2"/>
<proteinExistence type="inferred from homology"/>
<feature type="domain" description="NAD(P)-binding" evidence="7">
    <location>
        <begin position="5"/>
        <end position="308"/>
    </location>
</feature>
<accession>B6BKG4</accession>
<evidence type="ECO:0000256" key="4">
    <source>
        <dbReference type="ARBA" id="ARBA00011989"/>
    </source>
</evidence>
<dbReference type="STRING" id="929558.SMGD1_0492"/>
<dbReference type="EMBL" id="AFRZ01000001">
    <property type="protein sequence ID" value="EHP29019.1"/>
    <property type="molecule type" value="Genomic_DNA"/>
</dbReference>
<organism evidence="8 9">
    <name type="scientific">Sulfurimonas gotlandica (strain DSM 19862 / JCM 16533 / GD1)</name>
    <dbReference type="NCBI Taxonomy" id="929558"/>
    <lineage>
        <taxon>Bacteria</taxon>
        <taxon>Pseudomonadati</taxon>
        <taxon>Campylobacterota</taxon>
        <taxon>Epsilonproteobacteria</taxon>
        <taxon>Campylobacterales</taxon>
        <taxon>Sulfurimonadaceae</taxon>
        <taxon>Sulfurimonas</taxon>
    </lineage>
</organism>
<evidence type="ECO:0000256" key="6">
    <source>
        <dbReference type="ARBA" id="ARBA00059383"/>
    </source>
</evidence>
<comment type="caution">
    <text evidence="8">The sequence shown here is derived from an EMBL/GenBank/DDBJ whole genome shotgun (WGS) entry which is preliminary data.</text>
</comment>
<dbReference type="PANTHER" id="PTHR43715:SF1">
    <property type="entry name" value="GDP-MANNOSE 4,6 DEHYDRATASE"/>
    <property type="match status" value="1"/>
</dbReference>
<dbReference type="InterPro" id="IPR006368">
    <property type="entry name" value="GDP_Man_deHydtase"/>
</dbReference>
<reference evidence="8 9" key="1">
    <citation type="journal article" date="2012" name="Proc. Natl. Acad. Sci. U.S.A.">
        <title>Genome and physiology of a model Epsilonproteobacterium responsible for sulfide detoxification in marine oxygen depletion zones.</title>
        <authorList>
            <person name="Grote J."/>
            <person name="Schott T."/>
            <person name="Bruckner C.G."/>
            <person name="Glockner F.O."/>
            <person name="Jost G."/>
            <person name="Teeling H."/>
            <person name="Labrenz M."/>
            <person name="Jurgens K."/>
        </authorList>
    </citation>
    <scope>NUCLEOTIDE SEQUENCE [LARGE SCALE GENOMIC DNA]</scope>
    <source>
        <strain evidence="8 9">GD1</strain>
    </source>
</reference>
<evidence type="ECO:0000256" key="1">
    <source>
        <dbReference type="ARBA" id="ARBA00000188"/>
    </source>
</evidence>
<keyword evidence="9" id="KW-1185">Reference proteome</keyword>
<dbReference type="PATRIC" id="fig|929558.5.peg.490"/>
<evidence type="ECO:0000313" key="9">
    <source>
        <dbReference type="Proteomes" id="UP000006431"/>
    </source>
</evidence>
<evidence type="ECO:0000256" key="3">
    <source>
        <dbReference type="ARBA" id="ARBA00009263"/>
    </source>
</evidence>
<dbReference type="Proteomes" id="UP000006431">
    <property type="component" value="Unassembled WGS sequence"/>
</dbReference>
<dbReference type="InterPro" id="IPR016040">
    <property type="entry name" value="NAD(P)-bd_dom"/>
</dbReference>
<dbReference type="AlphaFoldDB" id="B6BKG4"/>
<evidence type="ECO:0000313" key="8">
    <source>
        <dbReference type="EMBL" id="EHP29019.1"/>
    </source>
</evidence>
<name>B6BKG4_SULGG</name>
<dbReference type="GO" id="GO:0042351">
    <property type="term" value="P:'de novo' GDP-L-fucose biosynthetic process"/>
    <property type="evidence" value="ECO:0007669"/>
    <property type="project" value="TreeGrafter"/>
</dbReference>
<dbReference type="eggNOG" id="COG1089">
    <property type="taxonomic scope" value="Bacteria"/>
</dbReference>
<dbReference type="FunFam" id="3.40.50.720:FF:000924">
    <property type="entry name" value="GDP-mannose 4,6 dehydratase"/>
    <property type="match status" value="1"/>
</dbReference>
<sequence length="320" mass="36832">MKKALITGVTGQDGAYLSKLLLEKGYEVIGLTRSYAAGNLYKLEYLGIQDSITILECDLLDFSNILNVITKNMPDEIYNLSAQSSVGSSFDQPIGTFQYNTTSVLNILESIKLVNKNIKFYQASSSEMYGKVKDLPISEDTPFHPLSPYAVSKASAHWLTINYRESYSMFTCCGILFNHESFLRSKNFFIKKIIKDSIDIYFGKKDILKVGNIEIKRDFGYSPKYIEAMYSMMQQETPEDFVICSGESVSLKEIIFYVFDKLKIEHEKLVIDDNLYRPTEIYDIYGSNKKAKEKLKWNYDNSFIEVLDMLIEEELINYEK</sequence>
<keyword evidence="5 8" id="KW-0456">Lyase</keyword>
<dbReference type="HOGENOM" id="CLU_007383_14_0_7"/>
<dbReference type="RefSeq" id="WP_008337784.1">
    <property type="nucleotide sequence ID" value="NZ_AFRZ01000001.1"/>
</dbReference>
<dbReference type="EC" id="4.2.1.47" evidence="4"/>
<evidence type="ECO:0000259" key="7">
    <source>
        <dbReference type="Pfam" id="PF16363"/>
    </source>
</evidence>
<gene>
    <name evidence="8" type="ORF">SMGD1_0492</name>
</gene>
<dbReference type="GO" id="GO:0008446">
    <property type="term" value="F:GDP-mannose 4,6-dehydratase activity"/>
    <property type="evidence" value="ECO:0007669"/>
    <property type="project" value="UniProtKB-EC"/>
</dbReference>
<dbReference type="Pfam" id="PF16363">
    <property type="entry name" value="GDP_Man_Dehyd"/>
    <property type="match status" value="1"/>
</dbReference>
<comment type="function">
    <text evidence="6">Catalyzes the conversion of GDP-D-mannose to GDP-4-dehydro-6-deoxy-D-mannose.</text>
</comment>
<evidence type="ECO:0000256" key="5">
    <source>
        <dbReference type="ARBA" id="ARBA00023239"/>
    </source>
</evidence>